<evidence type="ECO:0000313" key="3">
    <source>
        <dbReference type="Proteomes" id="UP000236291"/>
    </source>
</evidence>
<sequence length="290" mass="33410">MECVSIATTSILVNGSPTEEFSLEKGLRQGDPLSPFLFLLTAEGLSVMMRAMVQSSLFTRYSVGSANSTVVFHLQFADDTLLLEKEHEGLEVRQMREFNTALLGKWCWRLLVDRGGMWYRVLASWYGEVAGRVEARGRFGFVWWREVAKIRDGEGRWFAESVERRVGNGVDTFFWTGAWLGGVPLSVRYRRLFDLSINKLRSVAAMCELGWEEGGAAWQWRRQLWAWEEEMLGECQRSLNDFVLQPNISDHWLWRHDIGAGFMVWGAYALLTTMDVIDTYATSDLIWHKQ</sequence>
<comment type="caution">
    <text evidence="2">The sequence shown here is derived from an EMBL/GenBank/DDBJ whole genome shotgun (WGS) entry which is preliminary data.</text>
</comment>
<dbReference type="GO" id="GO:0016301">
    <property type="term" value="F:kinase activity"/>
    <property type="evidence" value="ECO:0007669"/>
    <property type="project" value="UniProtKB-KW"/>
</dbReference>
<dbReference type="PROSITE" id="PS50878">
    <property type="entry name" value="RT_POL"/>
    <property type="match status" value="1"/>
</dbReference>
<evidence type="ECO:0000259" key="1">
    <source>
        <dbReference type="PROSITE" id="PS50878"/>
    </source>
</evidence>
<accession>A0A2K3MED4</accession>
<dbReference type="Proteomes" id="UP000236291">
    <property type="component" value="Unassembled WGS sequence"/>
</dbReference>
<keyword evidence="2" id="KW-0675">Receptor</keyword>
<dbReference type="InterPro" id="IPR000477">
    <property type="entry name" value="RT_dom"/>
</dbReference>
<proteinExistence type="predicted"/>
<gene>
    <name evidence="2" type="ORF">L195_g045261</name>
</gene>
<dbReference type="AlphaFoldDB" id="A0A2K3MED4"/>
<dbReference type="ExpressionAtlas" id="A0A2K3MED4">
    <property type="expression patterns" value="baseline"/>
</dbReference>
<organism evidence="2 3">
    <name type="scientific">Trifolium pratense</name>
    <name type="common">Red clover</name>
    <dbReference type="NCBI Taxonomy" id="57577"/>
    <lineage>
        <taxon>Eukaryota</taxon>
        <taxon>Viridiplantae</taxon>
        <taxon>Streptophyta</taxon>
        <taxon>Embryophyta</taxon>
        <taxon>Tracheophyta</taxon>
        <taxon>Spermatophyta</taxon>
        <taxon>Magnoliopsida</taxon>
        <taxon>eudicotyledons</taxon>
        <taxon>Gunneridae</taxon>
        <taxon>Pentapetalae</taxon>
        <taxon>rosids</taxon>
        <taxon>fabids</taxon>
        <taxon>Fabales</taxon>
        <taxon>Fabaceae</taxon>
        <taxon>Papilionoideae</taxon>
        <taxon>50 kb inversion clade</taxon>
        <taxon>NPAAA clade</taxon>
        <taxon>Hologalegina</taxon>
        <taxon>IRL clade</taxon>
        <taxon>Trifolieae</taxon>
        <taxon>Trifolium</taxon>
    </lineage>
</organism>
<keyword evidence="2" id="KW-0418">Kinase</keyword>
<dbReference type="EMBL" id="ASHM01058820">
    <property type="protein sequence ID" value="PNX89144.1"/>
    <property type="molecule type" value="Genomic_DNA"/>
</dbReference>
<protein>
    <submittedName>
        <fullName evidence="2">Cysteine-rich receptor-like protein kinase</fullName>
    </submittedName>
</protein>
<dbReference type="PANTHER" id="PTHR36617:SF5">
    <property type="entry name" value="OS05G0421675 PROTEIN"/>
    <property type="match status" value="1"/>
</dbReference>
<evidence type="ECO:0000313" key="2">
    <source>
        <dbReference type="EMBL" id="PNX89144.1"/>
    </source>
</evidence>
<dbReference type="PANTHER" id="PTHR36617">
    <property type="entry name" value="PROTEIN, PUTATIVE-RELATED"/>
    <property type="match status" value="1"/>
</dbReference>
<keyword evidence="2" id="KW-0808">Transferase</keyword>
<reference evidence="2 3" key="1">
    <citation type="journal article" date="2014" name="Am. J. Bot.">
        <title>Genome assembly and annotation for red clover (Trifolium pratense; Fabaceae).</title>
        <authorList>
            <person name="Istvanek J."/>
            <person name="Jaros M."/>
            <person name="Krenek A."/>
            <person name="Repkova J."/>
        </authorList>
    </citation>
    <scope>NUCLEOTIDE SEQUENCE [LARGE SCALE GENOMIC DNA]</scope>
    <source>
        <strain evidence="3">cv. Tatra</strain>
        <tissue evidence="2">Young leaves</tissue>
    </source>
</reference>
<feature type="non-terminal residue" evidence="2">
    <location>
        <position position="290"/>
    </location>
</feature>
<feature type="domain" description="Reverse transcriptase" evidence="1">
    <location>
        <begin position="1"/>
        <end position="130"/>
    </location>
</feature>
<dbReference type="STRING" id="57577.A0A2K3MED4"/>
<reference evidence="2 3" key="2">
    <citation type="journal article" date="2017" name="Front. Plant Sci.">
        <title>Gene Classification and Mining of Molecular Markers Useful in Red Clover (Trifolium pratense) Breeding.</title>
        <authorList>
            <person name="Istvanek J."/>
            <person name="Dluhosova J."/>
            <person name="Dluhos P."/>
            <person name="Patkova L."/>
            <person name="Nedelnik J."/>
            <person name="Repkova J."/>
        </authorList>
    </citation>
    <scope>NUCLEOTIDE SEQUENCE [LARGE SCALE GENOMIC DNA]</scope>
    <source>
        <strain evidence="3">cv. Tatra</strain>
        <tissue evidence="2">Young leaves</tissue>
    </source>
</reference>
<name>A0A2K3MED4_TRIPR</name>